<name>A0AA40F5C8_9PEZI</name>
<feature type="compositionally biased region" description="Gly residues" evidence="1">
    <location>
        <begin position="181"/>
        <end position="191"/>
    </location>
</feature>
<protein>
    <submittedName>
        <fullName evidence="2">Uncharacterized protein</fullName>
    </submittedName>
</protein>
<dbReference type="Proteomes" id="UP001172155">
    <property type="component" value="Unassembled WGS sequence"/>
</dbReference>
<feature type="region of interest" description="Disordered" evidence="1">
    <location>
        <begin position="1"/>
        <end position="159"/>
    </location>
</feature>
<dbReference type="EMBL" id="JAUKUD010000002">
    <property type="protein sequence ID" value="KAK0751510.1"/>
    <property type="molecule type" value="Genomic_DNA"/>
</dbReference>
<keyword evidence="3" id="KW-1185">Reference proteome</keyword>
<feature type="compositionally biased region" description="Polar residues" evidence="1">
    <location>
        <begin position="44"/>
        <end position="56"/>
    </location>
</feature>
<feature type="compositionally biased region" description="Basic and acidic residues" evidence="1">
    <location>
        <begin position="112"/>
        <end position="121"/>
    </location>
</feature>
<organism evidence="2 3">
    <name type="scientific">Schizothecium vesticola</name>
    <dbReference type="NCBI Taxonomy" id="314040"/>
    <lineage>
        <taxon>Eukaryota</taxon>
        <taxon>Fungi</taxon>
        <taxon>Dikarya</taxon>
        <taxon>Ascomycota</taxon>
        <taxon>Pezizomycotina</taxon>
        <taxon>Sordariomycetes</taxon>
        <taxon>Sordariomycetidae</taxon>
        <taxon>Sordariales</taxon>
        <taxon>Schizotheciaceae</taxon>
        <taxon>Schizothecium</taxon>
    </lineage>
</organism>
<gene>
    <name evidence="2" type="ORF">B0T18DRAFT_69955</name>
</gene>
<accession>A0AA40F5C8</accession>
<feature type="region of interest" description="Disordered" evidence="1">
    <location>
        <begin position="171"/>
        <end position="204"/>
    </location>
</feature>
<evidence type="ECO:0000313" key="2">
    <source>
        <dbReference type="EMBL" id="KAK0751510.1"/>
    </source>
</evidence>
<feature type="compositionally biased region" description="Basic and acidic residues" evidence="1">
    <location>
        <begin position="133"/>
        <end position="157"/>
    </location>
</feature>
<feature type="compositionally biased region" description="Basic and acidic residues" evidence="1">
    <location>
        <begin position="1"/>
        <end position="11"/>
    </location>
</feature>
<evidence type="ECO:0000256" key="1">
    <source>
        <dbReference type="SAM" id="MobiDB-lite"/>
    </source>
</evidence>
<feature type="compositionally biased region" description="Basic and acidic residues" evidence="1">
    <location>
        <begin position="59"/>
        <end position="69"/>
    </location>
</feature>
<sequence length="401" mass="43640">MLDTRDADPRRVAAHPVVYSRRRSPQVEWRDVTRQQPLDPPRRQSPSVEQPPSTIQADAKVDDEAKVAGEEAAGCDSSTTSLNDARPVSPSRQTDSADMKGGSGHEITGDTPKQDAVDRSKAVVSSKGSEAASSKDSEAVGPKDSEDKLDSQGKESQADTSAVVIDAHITMPLPAPSKGPDGVGSSGGSDTGRGEASSSSAADSREDLVHKGLVDFFSKLAVDWSKKTGKSTASTEPASTVPGVSAALEVLRKLILDFIKLYRRLVRRFEDQTQTLAGWAEDATLDTLWADMVKSYFCERGMGQEGFKDGAIMISSCQQTLQNAIAKAQDNSKRNGDDYRVECEVRVAKKCLVCCDGIVELAKRAERERIACQHLIHELKDARDLLHKWMGKLRLRSSRRW</sequence>
<proteinExistence type="predicted"/>
<reference evidence="2" key="1">
    <citation type="submission" date="2023-06" db="EMBL/GenBank/DDBJ databases">
        <title>Genome-scale phylogeny and comparative genomics of the fungal order Sordariales.</title>
        <authorList>
            <consortium name="Lawrence Berkeley National Laboratory"/>
            <person name="Hensen N."/>
            <person name="Bonometti L."/>
            <person name="Westerberg I."/>
            <person name="Brannstrom I.O."/>
            <person name="Guillou S."/>
            <person name="Cros-Aarteil S."/>
            <person name="Calhoun S."/>
            <person name="Haridas S."/>
            <person name="Kuo A."/>
            <person name="Mondo S."/>
            <person name="Pangilinan J."/>
            <person name="Riley R."/>
            <person name="LaButti K."/>
            <person name="Andreopoulos B."/>
            <person name="Lipzen A."/>
            <person name="Chen C."/>
            <person name="Yanf M."/>
            <person name="Daum C."/>
            <person name="Ng V."/>
            <person name="Clum A."/>
            <person name="Steindorff A."/>
            <person name="Ohm R."/>
            <person name="Martin F."/>
            <person name="Silar P."/>
            <person name="Natvig D."/>
            <person name="Lalanne C."/>
            <person name="Gautier V."/>
            <person name="Ament-velasquez S.L."/>
            <person name="Kruys A."/>
            <person name="Hutchinson M.I."/>
            <person name="Powell A.J."/>
            <person name="Barry K."/>
            <person name="Miller A.N."/>
            <person name="Grigoriev I.V."/>
            <person name="Debuchy R."/>
            <person name="Gladieux P."/>
            <person name="Thoren M.H."/>
            <person name="Johannesson H."/>
        </authorList>
    </citation>
    <scope>NUCLEOTIDE SEQUENCE</scope>
    <source>
        <strain evidence="2">SMH3187-1</strain>
    </source>
</reference>
<dbReference type="AlphaFoldDB" id="A0AA40F5C8"/>
<comment type="caution">
    <text evidence="2">The sequence shown here is derived from an EMBL/GenBank/DDBJ whole genome shotgun (WGS) entry which is preliminary data.</text>
</comment>
<evidence type="ECO:0000313" key="3">
    <source>
        <dbReference type="Proteomes" id="UP001172155"/>
    </source>
</evidence>